<accession>A0A4Z0BFZ0</accession>
<evidence type="ECO:0000313" key="8">
    <source>
        <dbReference type="Proteomes" id="UP000297839"/>
    </source>
</evidence>
<protein>
    <submittedName>
        <fullName evidence="7">Caa(3)-type oxidase subunit IV</fullName>
    </submittedName>
</protein>
<evidence type="ECO:0000256" key="6">
    <source>
        <dbReference type="SAM" id="Phobius"/>
    </source>
</evidence>
<proteinExistence type="predicted"/>
<dbReference type="OrthoDB" id="7916717at2"/>
<keyword evidence="2" id="KW-1003">Cell membrane</keyword>
<keyword evidence="5 6" id="KW-0472">Membrane</keyword>
<keyword evidence="8" id="KW-1185">Reference proteome</keyword>
<evidence type="ECO:0000313" key="7">
    <source>
        <dbReference type="EMBL" id="TFY97207.1"/>
    </source>
</evidence>
<evidence type="ECO:0000256" key="1">
    <source>
        <dbReference type="ARBA" id="ARBA00004651"/>
    </source>
</evidence>
<dbReference type="GO" id="GO:0005886">
    <property type="term" value="C:plasma membrane"/>
    <property type="evidence" value="ECO:0007669"/>
    <property type="project" value="UniProtKB-SubCell"/>
</dbReference>
<feature type="transmembrane region" description="Helical" evidence="6">
    <location>
        <begin position="38"/>
        <end position="56"/>
    </location>
</feature>
<dbReference type="InterPro" id="IPR005171">
    <property type="entry name" value="Cyt_c_oxidase_su4_prok"/>
</dbReference>
<organism evidence="7 8">
    <name type="scientific">Ramlibacter humi</name>
    <dbReference type="NCBI Taxonomy" id="2530451"/>
    <lineage>
        <taxon>Bacteria</taxon>
        <taxon>Pseudomonadati</taxon>
        <taxon>Pseudomonadota</taxon>
        <taxon>Betaproteobacteria</taxon>
        <taxon>Burkholderiales</taxon>
        <taxon>Comamonadaceae</taxon>
        <taxon>Ramlibacter</taxon>
    </lineage>
</organism>
<evidence type="ECO:0000256" key="3">
    <source>
        <dbReference type="ARBA" id="ARBA00022692"/>
    </source>
</evidence>
<sequence length="113" mass="12039">MKNLRRHSLKLAAAWVALLALMLTSLGSAYLPLGRGNLVAGLAIATTKSLIVLWLFMDLRRAPPTLRLTAALGFAALALLFTLSGVDFATRDMHPAAMQQPQQLAPTGKKGSS</sequence>
<dbReference type="EMBL" id="SMLK01000008">
    <property type="protein sequence ID" value="TFY97207.1"/>
    <property type="molecule type" value="Genomic_DNA"/>
</dbReference>
<dbReference type="Pfam" id="PF03626">
    <property type="entry name" value="COX4_pro"/>
    <property type="match status" value="1"/>
</dbReference>
<evidence type="ECO:0000256" key="5">
    <source>
        <dbReference type="ARBA" id="ARBA00023136"/>
    </source>
</evidence>
<feature type="transmembrane region" description="Helical" evidence="6">
    <location>
        <begin position="68"/>
        <end position="86"/>
    </location>
</feature>
<evidence type="ECO:0000256" key="4">
    <source>
        <dbReference type="ARBA" id="ARBA00022989"/>
    </source>
</evidence>
<dbReference type="Proteomes" id="UP000297839">
    <property type="component" value="Unassembled WGS sequence"/>
</dbReference>
<comment type="subcellular location">
    <subcellularLocation>
        <location evidence="1">Cell membrane</location>
        <topology evidence="1">Multi-pass membrane protein</topology>
    </subcellularLocation>
</comment>
<comment type="caution">
    <text evidence="7">The sequence shown here is derived from an EMBL/GenBank/DDBJ whole genome shotgun (WGS) entry which is preliminary data.</text>
</comment>
<dbReference type="InterPro" id="IPR011743">
    <property type="entry name" value="Caa3_sub_IV"/>
</dbReference>
<keyword evidence="4 6" id="KW-1133">Transmembrane helix</keyword>
<dbReference type="AlphaFoldDB" id="A0A4Z0BFZ0"/>
<gene>
    <name evidence="7" type="ORF">EZ216_19200</name>
</gene>
<dbReference type="RefSeq" id="WP_135251406.1">
    <property type="nucleotide sequence ID" value="NZ_SMLK01000008.1"/>
</dbReference>
<reference evidence="7 8" key="1">
    <citation type="submission" date="2019-03" db="EMBL/GenBank/DDBJ databases">
        <title>Ramlibacter sp. 18x22-1, whole genome shotgun sequence.</title>
        <authorList>
            <person name="Zhang X."/>
            <person name="Feng G."/>
            <person name="Zhu H."/>
        </authorList>
    </citation>
    <scope>NUCLEOTIDE SEQUENCE [LARGE SCALE GENOMIC DNA]</scope>
    <source>
        <strain evidence="7 8">18x22-1</strain>
    </source>
</reference>
<name>A0A4Z0BFZ0_9BURK</name>
<evidence type="ECO:0000256" key="2">
    <source>
        <dbReference type="ARBA" id="ARBA00022475"/>
    </source>
</evidence>
<dbReference type="NCBIfam" id="TIGR02229">
    <property type="entry name" value="caa3_sub_IV"/>
    <property type="match status" value="1"/>
</dbReference>
<keyword evidence="3 6" id="KW-0812">Transmembrane</keyword>